<keyword evidence="6" id="KW-0175">Coiled coil</keyword>
<gene>
    <name evidence="8" type="ORF">Lalb_Chr23g0272241</name>
</gene>
<evidence type="ECO:0000256" key="6">
    <source>
        <dbReference type="SAM" id="Coils"/>
    </source>
</evidence>
<protein>
    <submittedName>
        <fullName evidence="8">Putative transcription factor bZIP family</fullName>
    </submittedName>
</protein>
<evidence type="ECO:0000256" key="5">
    <source>
        <dbReference type="ARBA" id="ARBA00023242"/>
    </source>
</evidence>
<dbReference type="GO" id="GO:0003677">
    <property type="term" value="F:DNA binding"/>
    <property type="evidence" value="ECO:0007669"/>
    <property type="project" value="UniProtKB-KW"/>
</dbReference>
<dbReference type="CDD" id="cd14703">
    <property type="entry name" value="bZIP_plant_RF2"/>
    <property type="match status" value="1"/>
</dbReference>
<organism evidence="8 9">
    <name type="scientific">Lupinus albus</name>
    <name type="common">White lupine</name>
    <name type="synonym">Lupinus termis</name>
    <dbReference type="NCBI Taxonomy" id="3870"/>
    <lineage>
        <taxon>Eukaryota</taxon>
        <taxon>Viridiplantae</taxon>
        <taxon>Streptophyta</taxon>
        <taxon>Embryophyta</taxon>
        <taxon>Tracheophyta</taxon>
        <taxon>Spermatophyta</taxon>
        <taxon>Magnoliopsida</taxon>
        <taxon>eudicotyledons</taxon>
        <taxon>Gunneridae</taxon>
        <taxon>Pentapetalae</taxon>
        <taxon>rosids</taxon>
        <taxon>fabids</taxon>
        <taxon>Fabales</taxon>
        <taxon>Fabaceae</taxon>
        <taxon>Papilionoideae</taxon>
        <taxon>50 kb inversion clade</taxon>
        <taxon>genistoids sensu lato</taxon>
        <taxon>core genistoids</taxon>
        <taxon>Genisteae</taxon>
        <taxon>Lupinus</taxon>
    </lineage>
</organism>
<evidence type="ECO:0000256" key="4">
    <source>
        <dbReference type="ARBA" id="ARBA00023163"/>
    </source>
</evidence>
<dbReference type="PROSITE" id="PS50217">
    <property type="entry name" value="BZIP"/>
    <property type="match status" value="1"/>
</dbReference>
<keyword evidence="3" id="KW-0238">DNA-binding</keyword>
<dbReference type="EMBL" id="WOCE01000023">
    <property type="protein sequence ID" value="KAE9587304.1"/>
    <property type="molecule type" value="Genomic_DNA"/>
</dbReference>
<feature type="region of interest" description="Disordered" evidence="7">
    <location>
        <begin position="19"/>
        <end position="100"/>
    </location>
</feature>
<keyword evidence="9" id="KW-1185">Reference proteome</keyword>
<dbReference type="PANTHER" id="PTHR13690">
    <property type="entry name" value="TRANSCRIPTION FACTOR POSF21-RELATED"/>
    <property type="match status" value="1"/>
</dbReference>
<comment type="caution">
    <text evidence="8">The sequence shown here is derived from an EMBL/GenBank/DDBJ whole genome shotgun (WGS) entry which is preliminary data.</text>
</comment>
<dbReference type="InterPro" id="IPR044759">
    <property type="entry name" value="bZIP_RF2"/>
</dbReference>
<sequence>MSFPFHHRRSQSELHFRIPDDFDLDLDLDPYDTPSLHFQNPDQPPNHDDLLSAYIDSDNSGSNVQPPKPEDTGDGTANASSSKTGRAGHRRSNSDDGSLSSLMEGIEAKKAMSPDKLAELWTVDPKRAKRILANRQSASRSKERKAGYVLQLERKIQILQTEATTLSAQLNLFQRDTTGLSSENTELKLQLQAMEQQAKFCDAQNEALKKEVDGLKMATGETVTHADTYFGMNQFSYSPTLFFSHQPQQWPGRLHAMQMPQMHAPSYNMSASHRPMLDPAAPYDLSEMLSSDSIDQFQGLDISHMASHNLIHDSPSISVNKINNAF</sequence>
<keyword evidence="4" id="KW-0804">Transcription</keyword>
<reference evidence="9" key="1">
    <citation type="journal article" date="2020" name="Nat. Commun.">
        <title>Genome sequence of the cluster root forming white lupin.</title>
        <authorList>
            <person name="Hufnagel B."/>
            <person name="Marques A."/>
            <person name="Soriano A."/>
            <person name="Marques L."/>
            <person name="Divol F."/>
            <person name="Doumas P."/>
            <person name="Sallet E."/>
            <person name="Mancinotti D."/>
            <person name="Carrere S."/>
            <person name="Marande W."/>
            <person name="Arribat S."/>
            <person name="Keller J."/>
            <person name="Huneau C."/>
            <person name="Blein T."/>
            <person name="Aime D."/>
            <person name="Laguerre M."/>
            <person name="Taylor J."/>
            <person name="Schubert V."/>
            <person name="Nelson M."/>
            <person name="Geu-Flores F."/>
            <person name="Crespi M."/>
            <person name="Gallardo-Guerrero K."/>
            <person name="Delaux P.-M."/>
            <person name="Salse J."/>
            <person name="Berges H."/>
            <person name="Guyot R."/>
            <person name="Gouzy J."/>
            <person name="Peret B."/>
        </authorList>
    </citation>
    <scope>NUCLEOTIDE SEQUENCE [LARGE SCALE GENOMIC DNA]</scope>
    <source>
        <strain evidence="9">cv. Amiga</strain>
    </source>
</reference>
<dbReference type="GO" id="GO:0003700">
    <property type="term" value="F:DNA-binding transcription factor activity"/>
    <property type="evidence" value="ECO:0007669"/>
    <property type="project" value="InterPro"/>
</dbReference>
<keyword evidence="5" id="KW-0539">Nucleus</keyword>
<feature type="compositionally biased region" description="Polar residues" evidence="7">
    <location>
        <begin position="75"/>
        <end position="84"/>
    </location>
</feature>
<accession>A0A6A4NII6</accession>
<name>A0A6A4NII6_LUPAL</name>
<feature type="compositionally biased region" description="Acidic residues" evidence="7">
    <location>
        <begin position="21"/>
        <end position="30"/>
    </location>
</feature>
<evidence type="ECO:0000256" key="7">
    <source>
        <dbReference type="SAM" id="MobiDB-lite"/>
    </source>
</evidence>
<dbReference type="SUPFAM" id="SSF57959">
    <property type="entry name" value="Leucine zipper domain"/>
    <property type="match status" value="1"/>
</dbReference>
<evidence type="ECO:0000313" key="8">
    <source>
        <dbReference type="EMBL" id="KAE9587304.1"/>
    </source>
</evidence>
<evidence type="ECO:0000256" key="2">
    <source>
        <dbReference type="ARBA" id="ARBA00023015"/>
    </source>
</evidence>
<dbReference type="Gene3D" id="1.20.5.170">
    <property type="match status" value="1"/>
</dbReference>
<evidence type="ECO:0000256" key="3">
    <source>
        <dbReference type="ARBA" id="ARBA00023125"/>
    </source>
</evidence>
<keyword evidence="2" id="KW-0805">Transcription regulation</keyword>
<dbReference type="AlphaFoldDB" id="A0A6A4NII6"/>
<dbReference type="Proteomes" id="UP000447434">
    <property type="component" value="Chromosome 23"/>
</dbReference>
<dbReference type="OrthoDB" id="1435597at2759"/>
<evidence type="ECO:0000313" key="9">
    <source>
        <dbReference type="Proteomes" id="UP000447434"/>
    </source>
</evidence>
<dbReference type="PANTHER" id="PTHR13690:SF103">
    <property type="entry name" value="BZIP TRANSCRIPTION FACTOR 18"/>
    <property type="match status" value="1"/>
</dbReference>
<feature type="coiled-coil region" evidence="6">
    <location>
        <begin position="149"/>
        <end position="211"/>
    </location>
</feature>
<comment type="subcellular location">
    <subcellularLocation>
        <location evidence="1">Nucleus</location>
    </subcellularLocation>
</comment>
<dbReference type="GO" id="GO:0005634">
    <property type="term" value="C:nucleus"/>
    <property type="evidence" value="ECO:0007669"/>
    <property type="project" value="UniProtKB-SubCell"/>
</dbReference>
<dbReference type="FunFam" id="1.20.5.170:FF:000009">
    <property type="entry name" value="probable transcription factor PosF21"/>
    <property type="match status" value="1"/>
</dbReference>
<dbReference type="InterPro" id="IPR046347">
    <property type="entry name" value="bZIP_sf"/>
</dbReference>
<dbReference type="SMART" id="SM00338">
    <property type="entry name" value="BRLZ"/>
    <property type="match status" value="1"/>
</dbReference>
<dbReference type="Pfam" id="PF00170">
    <property type="entry name" value="bZIP_1"/>
    <property type="match status" value="1"/>
</dbReference>
<evidence type="ECO:0000256" key="1">
    <source>
        <dbReference type="ARBA" id="ARBA00004123"/>
    </source>
</evidence>
<proteinExistence type="predicted"/>
<dbReference type="InterPro" id="IPR004827">
    <property type="entry name" value="bZIP"/>
</dbReference>